<reference evidence="1 2" key="1">
    <citation type="submission" date="2023-02" db="EMBL/GenBank/DDBJ databases">
        <title>LHISI_Scaffold_Assembly.</title>
        <authorList>
            <person name="Stuart O.P."/>
            <person name="Cleave R."/>
            <person name="Magrath M.J.L."/>
            <person name="Mikheyev A.S."/>
        </authorList>
    </citation>
    <scope>NUCLEOTIDE SEQUENCE [LARGE SCALE GENOMIC DNA]</scope>
    <source>
        <strain evidence="1">Daus_M_001</strain>
        <tissue evidence="1">Leg muscle</tissue>
    </source>
</reference>
<comment type="caution">
    <text evidence="1">The sequence shown here is derived from an EMBL/GenBank/DDBJ whole genome shotgun (WGS) entry which is preliminary data.</text>
</comment>
<evidence type="ECO:0000313" key="1">
    <source>
        <dbReference type="EMBL" id="KAJ8881528.1"/>
    </source>
</evidence>
<proteinExistence type="predicted"/>
<protein>
    <submittedName>
        <fullName evidence="1">Uncharacterized protein</fullName>
    </submittedName>
</protein>
<name>A0ABQ9HBN8_9NEOP</name>
<sequence>MQHLAALQPQRGAILGLSYTNRTRYDPSESCAHVKSTSVQFRQPCPVMNDEANEALNESADIDDGVTNLFQKRPGVFKSQQISNQYKNLTRMSPTTFEDLLIKIRPAICKEETRLQ</sequence>
<accession>A0ABQ9HBN8</accession>
<dbReference type="Proteomes" id="UP001159363">
    <property type="component" value="Chromosome 5"/>
</dbReference>
<organism evidence="1 2">
    <name type="scientific">Dryococelus australis</name>
    <dbReference type="NCBI Taxonomy" id="614101"/>
    <lineage>
        <taxon>Eukaryota</taxon>
        <taxon>Metazoa</taxon>
        <taxon>Ecdysozoa</taxon>
        <taxon>Arthropoda</taxon>
        <taxon>Hexapoda</taxon>
        <taxon>Insecta</taxon>
        <taxon>Pterygota</taxon>
        <taxon>Neoptera</taxon>
        <taxon>Polyneoptera</taxon>
        <taxon>Phasmatodea</taxon>
        <taxon>Verophasmatodea</taxon>
        <taxon>Anareolatae</taxon>
        <taxon>Phasmatidae</taxon>
        <taxon>Eurycanthinae</taxon>
        <taxon>Dryococelus</taxon>
    </lineage>
</organism>
<gene>
    <name evidence="1" type="ORF">PR048_018010</name>
</gene>
<evidence type="ECO:0000313" key="2">
    <source>
        <dbReference type="Proteomes" id="UP001159363"/>
    </source>
</evidence>
<keyword evidence="2" id="KW-1185">Reference proteome</keyword>
<dbReference type="EMBL" id="JARBHB010000006">
    <property type="protein sequence ID" value="KAJ8881528.1"/>
    <property type="molecule type" value="Genomic_DNA"/>
</dbReference>